<sequence>MLDVAGAKYVNGTQIIQYVRYAESCAAQEWDYNHEDNTISLKHNRKFVLDVSGEKIILYEKHGRKNQQFILQKWNDCSTVIENTITSIIDNCKFLPKLSQNFLEILNDDEYYDVNIEVGSDPHNNDGTLARIELPNILPEIFEIILRYIYGGRLSLKECDTKDIIKLLRIGWKKILI</sequence>
<evidence type="ECO:0000313" key="2">
    <source>
        <dbReference type="EMBL" id="CAB5366926.1"/>
    </source>
</evidence>
<dbReference type="PROSITE" id="PS50097">
    <property type="entry name" value="BTB"/>
    <property type="match status" value="1"/>
</dbReference>
<proteinExistence type="predicted"/>
<evidence type="ECO:0000259" key="1">
    <source>
        <dbReference type="PROSITE" id="PS50097"/>
    </source>
</evidence>
<dbReference type="PROSITE" id="PS50231">
    <property type="entry name" value="RICIN_B_LECTIN"/>
    <property type="match status" value="1"/>
</dbReference>
<dbReference type="InterPro" id="IPR000210">
    <property type="entry name" value="BTB/POZ_dom"/>
</dbReference>
<dbReference type="VEuPathDB" id="FungiDB:RhiirFUN_009740"/>
<accession>A0A916E6S3</accession>
<dbReference type="AlphaFoldDB" id="A0A916E6S3"/>
<name>A0A916E6S3_9GLOM</name>
<protein>
    <recommendedName>
        <fullName evidence="1">BTB domain-containing protein</fullName>
    </recommendedName>
</protein>
<organism evidence="2 3">
    <name type="scientific">Rhizophagus irregularis</name>
    <dbReference type="NCBI Taxonomy" id="588596"/>
    <lineage>
        <taxon>Eukaryota</taxon>
        <taxon>Fungi</taxon>
        <taxon>Fungi incertae sedis</taxon>
        <taxon>Mucoromycota</taxon>
        <taxon>Glomeromycotina</taxon>
        <taxon>Glomeromycetes</taxon>
        <taxon>Glomerales</taxon>
        <taxon>Glomeraceae</taxon>
        <taxon>Rhizophagus</taxon>
    </lineage>
</organism>
<dbReference type="Proteomes" id="UP000684084">
    <property type="component" value="Unassembled WGS sequence"/>
</dbReference>
<dbReference type="CDD" id="cd00161">
    <property type="entry name" value="beta-trefoil_Ricin-like"/>
    <property type="match status" value="1"/>
</dbReference>
<dbReference type="OrthoDB" id="9895617at2759"/>
<dbReference type="Pfam" id="PF00651">
    <property type="entry name" value="BTB"/>
    <property type="match status" value="1"/>
</dbReference>
<gene>
    <name evidence="2" type="ORF">CHRIB12_LOCUS11041</name>
</gene>
<reference evidence="2" key="1">
    <citation type="submission" date="2020-05" db="EMBL/GenBank/DDBJ databases">
        <authorList>
            <person name="Rincon C."/>
            <person name="Sanders R I."/>
            <person name="Robbins C."/>
            <person name="Chaturvedi A."/>
        </authorList>
    </citation>
    <scope>NUCLEOTIDE SEQUENCE</scope>
    <source>
        <strain evidence="2">CHB12</strain>
    </source>
</reference>
<comment type="caution">
    <text evidence="2">The sequence shown here is derived from an EMBL/GenBank/DDBJ whole genome shotgun (WGS) entry which is preliminary data.</text>
</comment>
<dbReference type="EMBL" id="CAGKOT010000023">
    <property type="protein sequence ID" value="CAB5366926.1"/>
    <property type="molecule type" value="Genomic_DNA"/>
</dbReference>
<feature type="domain" description="BTB" evidence="1">
    <location>
        <begin position="75"/>
        <end position="158"/>
    </location>
</feature>
<evidence type="ECO:0000313" key="3">
    <source>
        <dbReference type="Proteomes" id="UP000684084"/>
    </source>
</evidence>